<comment type="caution">
    <text evidence="3">The sequence shown here is derived from an EMBL/GenBank/DDBJ whole genome shotgun (WGS) entry which is preliminary data.</text>
</comment>
<keyword evidence="4" id="KW-1185">Reference proteome</keyword>
<feature type="transmembrane region" description="Helical" evidence="2">
    <location>
        <begin position="6"/>
        <end position="27"/>
    </location>
</feature>
<evidence type="ECO:0000313" key="3">
    <source>
        <dbReference type="EMBL" id="MCV2403707.1"/>
    </source>
</evidence>
<dbReference type="RefSeq" id="WP_263531089.1">
    <property type="nucleotide sequence ID" value="NZ_JAOVZB010000006.1"/>
</dbReference>
<evidence type="ECO:0000256" key="2">
    <source>
        <dbReference type="SAM" id="Phobius"/>
    </source>
</evidence>
<protein>
    <submittedName>
        <fullName evidence="3">Uncharacterized protein</fullName>
    </submittedName>
</protein>
<keyword evidence="2" id="KW-0472">Membrane</keyword>
<keyword evidence="2" id="KW-1133">Transmembrane helix</keyword>
<gene>
    <name evidence="3" type="ORF">OFY17_12575</name>
</gene>
<organism evidence="3 4">
    <name type="scientific">Marinomonas sargassi</name>
    <dbReference type="NCBI Taxonomy" id="2984494"/>
    <lineage>
        <taxon>Bacteria</taxon>
        <taxon>Pseudomonadati</taxon>
        <taxon>Pseudomonadota</taxon>
        <taxon>Gammaproteobacteria</taxon>
        <taxon>Oceanospirillales</taxon>
        <taxon>Oceanospirillaceae</taxon>
        <taxon>Marinomonas</taxon>
    </lineage>
</organism>
<evidence type="ECO:0000256" key="1">
    <source>
        <dbReference type="SAM" id="MobiDB-lite"/>
    </source>
</evidence>
<feature type="region of interest" description="Disordered" evidence="1">
    <location>
        <begin position="54"/>
        <end position="86"/>
    </location>
</feature>
<feature type="compositionally biased region" description="Polar residues" evidence="1">
    <location>
        <begin position="54"/>
        <end position="67"/>
    </location>
</feature>
<dbReference type="EMBL" id="JAOVZB010000006">
    <property type="protein sequence ID" value="MCV2403707.1"/>
    <property type="molecule type" value="Genomic_DNA"/>
</dbReference>
<evidence type="ECO:0000313" key="4">
    <source>
        <dbReference type="Proteomes" id="UP001209713"/>
    </source>
</evidence>
<keyword evidence="2" id="KW-0812">Transmembrane</keyword>
<sequence length="279" mass="30560">MKKTKVPVIAAICSAILIHLLIIHTAIKQGWFITESKPATFKLVLLPETNITADDISNSDDGSVDTYSQREESASSSDAQADTVQTNAPSISTEHQPLEHQENPNFSADINTNAEELSLSDTFDIDNQASENQTFNNELPSTEQSEPFLSEMLNNSAITDKPELLDLSNIEIPIDNSDAALSGVFSEELRNKIEKSKAAQAEYLKGQVEITDYPITEGADGVRYVNIEGVCWKIPELGSDEPWSIVLSGCAELNKSFHFELNIAPNTLLGPESPFFIGQ</sequence>
<accession>A0ABT2YUY8</accession>
<reference evidence="3 4" key="1">
    <citation type="submission" date="2022-10" db="EMBL/GenBank/DDBJ databases">
        <title>Marinomonas transparenta sp. nov. and Marinomonas sargassi sp. nov., isolated from marine alga (Sargassum natans (L.) Gaillon).</title>
        <authorList>
            <person name="Wang Y."/>
        </authorList>
    </citation>
    <scope>NUCLEOTIDE SEQUENCE [LARGE SCALE GENOMIC DNA]</scope>
    <source>
        <strain evidence="3 4">C2222</strain>
    </source>
</reference>
<name>A0ABT2YUY8_9GAMM</name>
<proteinExistence type="predicted"/>
<dbReference type="Proteomes" id="UP001209713">
    <property type="component" value="Unassembled WGS sequence"/>
</dbReference>